<dbReference type="GO" id="GO:0030126">
    <property type="term" value="C:COPI vesicle coat"/>
    <property type="evidence" value="ECO:0007669"/>
    <property type="project" value="UniProtKB-UniRule"/>
</dbReference>
<dbReference type="GO" id="GO:0000139">
    <property type="term" value="C:Golgi membrane"/>
    <property type="evidence" value="ECO:0007669"/>
    <property type="project" value="UniProtKB-SubCell"/>
</dbReference>
<dbReference type="OrthoDB" id="10249988at2759"/>
<evidence type="ECO:0000256" key="7">
    <source>
        <dbReference type="ARBA" id="ARBA00022927"/>
    </source>
</evidence>
<feature type="domain" description="AP complex mu/sigma subunit" evidence="13">
    <location>
        <begin position="13"/>
        <end position="147"/>
    </location>
</feature>
<comment type="subunit">
    <text evidence="3 12">Oligomeric complex that consists of at least the alpha, beta, beta', gamma, delta, epsilon and zeta subunits.</text>
</comment>
<dbReference type="InterPro" id="IPR022775">
    <property type="entry name" value="AP_mu_sigma_su"/>
</dbReference>
<evidence type="ECO:0000313" key="14">
    <source>
        <dbReference type="EMBL" id="ACO11956.1"/>
    </source>
</evidence>
<evidence type="ECO:0000256" key="1">
    <source>
        <dbReference type="ARBA" id="ARBA00004255"/>
    </source>
</evidence>
<protein>
    <recommendedName>
        <fullName evidence="12">Coatomer subunit zeta</fullName>
    </recommendedName>
</protein>
<keyword evidence="8 12" id="KW-0333">Golgi apparatus</keyword>
<dbReference type="FunFam" id="3.30.450.60:FF:000013">
    <property type="entry name" value="Coatomer subunit zeta"/>
    <property type="match status" value="1"/>
</dbReference>
<dbReference type="PANTHER" id="PTHR11043">
    <property type="entry name" value="ZETA-COAT PROTEIN"/>
    <property type="match status" value="1"/>
</dbReference>
<evidence type="ECO:0000313" key="16">
    <source>
        <dbReference type="EMBL" id="CDW46167.1"/>
    </source>
</evidence>
<dbReference type="Gene3D" id="3.30.450.60">
    <property type="match status" value="1"/>
</dbReference>
<keyword evidence="5 12" id="KW-0963">Cytoplasm</keyword>
<reference evidence="15" key="2">
    <citation type="submission" date="2010-03" db="EMBL/GenBank/DDBJ databases">
        <title>Atlantic Lepeophtheirus salmonis ESTs and full-length cDNAs.</title>
        <authorList>
            <person name="Yasuike M."/>
            <person name="von Schalburg K."/>
            <person name="Cooper G."/>
            <person name="Leong J."/>
            <person name="Nilsen F."/>
            <person name="Jones S.R.M."/>
            <person name="Koop B.F."/>
        </authorList>
    </citation>
    <scope>NUCLEOTIDE SEQUENCE</scope>
    <source>
        <strain evidence="15">Atlantic form</strain>
        <tissue evidence="15">Mixed tissue</tissue>
    </source>
</reference>
<proteinExistence type="evidence at transcript level"/>
<evidence type="ECO:0000256" key="2">
    <source>
        <dbReference type="ARBA" id="ARBA00006972"/>
    </source>
</evidence>
<comment type="function">
    <text evidence="11">The coatomer is a cytosolic protein complex that binds to dilysine motifs and reversibly associates with Golgi non-clathrin-coated vesicles, which further mediate biosynthetic protein transport from the ER, via the Golgi up to the trans Golgi network. Coatomer complex is required for budding from Golgi membranes, and is essential for the retrograde Golgi-to-ER transport of dilysine-tagged proteins. The zeta subunit may be involved in regulating the coat assembly and, hence, the rate of biosynthetic protein transport due to its association-dissociation properties with the coatomer complex.</text>
</comment>
<keyword evidence="7 12" id="KW-0653">Protein transport</keyword>
<evidence type="ECO:0000256" key="11">
    <source>
        <dbReference type="ARBA" id="ARBA00045555"/>
    </source>
</evidence>
<evidence type="ECO:0000259" key="13">
    <source>
        <dbReference type="Pfam" id="PF01217"/>
    </source>
</evidence>
<dbReference type="AlphaFoldDB" id="C1BSF3"/>
<comment type="similarity">
    <text evidence="2 12">Belongs to the adaptor complexes small subunit family.</text>
</comment>
<gene>
    <name evidence="14" type="primary">COPZ1</name>
</gene>
<evidence type="ECO:0000256" key="3">
    <source>
        <dbReference type="ARBA" id="ARBA00011775"/>
    </source>
</evidence>
<reference evidence="16" key="3">
    <citation type="submission" date="2014-05" db="EMBL/GenBank/DDBJ databases">
        <authorList>
            <person name="Chronopoulou M."/>
        </authorList>
    </citation>
    <scope>NUCLEOTIDE SEQUENCE</scope>
    <source>
        <tissue evidence="16">Whole organism</tissue>
    </source>
</reference>
<dbReference type="EMBL" id="BT077532">
    <property type="protein sequence ID" value="ACO11956.1"/>
    <property type="molecule type" value="mRNA"/>
</dbReference>
<reference evidence="14" key="1">
    <citation type="submission" date="2009-06" db="EMBL/GenBank/DDBJ databases">
        <title>Lepeophtheirus salmonis ESTs and full-length cDNAs.</title>
        <authorList>
            <person name="Yasuike M."/>
            <person name="von Schalburg K."/>
            <person name="Cooper G."/>
            <person name="Leong J."/>
            <person name="Jones S.R.M."/>
            <person name="Koop B.F."/>
        </authorList>
    </citation>
    <scope>NUCLEOTIDE SEQUENCE</scope>
    <source>
        <strain evidence="14">Pacific form</strain>
        <tissue evidence="14">Whole</tissue>
    </source>
</reference>
<dbReference type="GO" id="GO:0006890">
    <property type="term" value="P:retrograde vesicle-mediated transport, Golgi to endoplasmic reticulum"/>
    <property type="evidence" value="ECO:0007669"/>
    <property type="project" value="UniProtKB-UniRule"/>
</dbReference>
<name>C1BSF3_LEPSM</name>
<evidence type="ECO:0000256" key="5">
    <source>
        <dbReference type="ARBA" id="ARBA00022490"/>
    </source>
</evidence>
<evidence type="ECO:0000256" key="6">
    <source>
        <dbReference type="ARBA" id="ARBA00022892"/>
    </source>
</evidence>
<accession>C1BSF3</accession>
<evidence type="ECO:0000256" key="8">
    <source>
        <dbReference type="ARBA" id="ARBA00023034"/>
    </source>
</evidence>
<dbReference type="GO" id="GO:0006891">
    <property type="term" value="P:intra-Golgi vesicle-mediated transport"/>
    <property type="evidence" value="ECO:0007669"/>
    <property type="project" value="TreeGrafter"/>
</dbReference>
<evidence type="ECO:0000256" key="9">
    <source>
        <dbReference type="ARBA" id="ARBA00023136"/>
    </source>
</evidence>
<dbReference type="EMBL" id="HACA01028806">
    <property type="protein sequence ID" value="CDW46167.1"/>
    <property type="molecule type" value="Transcribed_RNA"/>
</dbReference>
<evidence type="ECO:0000256" key="4">
    <source>
        <dbReference type="ARBA" id="ARBA00022448"/>
    </source>
</evidence>
<dbReference type="Pfam" id="PF01217">
    <property type="entry name" value="Clat_adaptor_s"/>
    <property type="match status" value="1"/>
</dbReference>
<evidence type="ECO:0000313" key="15">
    <source>
        <dbReference type="EMBL" id="ADD38431.1"/>
    </source>
</evidence>
<comment type="subcellular location">
    <subcellularLocation>
        <location evidence="12">Cytoplasm</location>
    </subcellularLocation>
    <subcellularLocation>
        <location evidence="1 12">Golgi apparatus membrane</location>
        <topology evidence="1 12">Peripheral membrane protein</topology>
        <orientation evidence="1 12">Cytoplasmic side</orientation>
    </subcellularLocation>
    <subcellularLocation>
        <location evidence="12">Cytoplasmic vesicle</location>
        <location evidence="12">COPI-coated vesicle membrane</location>
        <topology evidence="12">Peripheral membrane protein</topology>
        <orientation evidence="12">Cytoplasmic side</orientation>
    </subcellularLocation>
</comment>
<dbReference type="PANTHER" id="PTHR11043:SF0">
    <property type="entry name" value="COATOMER SUBUNIT ZETA"/>
    <property type="match status" value="1"/>
</dbReference>
<dbReference type="SUPFAM" id="SSF64356">
    <property type="entry name" value="SNARE-like"/>
    <property type="match status" value="1"/>
</dbReference>
<organism evidence="14">
    <name type="scientific">Lepeophtheirus salmonis</name>
    <name type="common">Salmon louse</name>
    <name type="synonym">Caligus salmonis</name>
    <dbReference type="NCBI Taxonomy" id="72036"/>
    <lineage>
        <taxon>Eukaryota</taxon>
        <taxon>Metazoa</taxon>
        <taxon>Ecdysozoa</taxon>
        <taxon>Arthropoda</taxon>
        <taxon>Crustacea</taxon>
        <taxon>Multicrustacea</taxon>
        <taxon>Hexanauplia</taxon>
        <taxon>Copepoda</taxon>
        <taxon>Siphonostomatoida</taxon>
        <taxon>Caligidae</taxon>
        <taxon>Lepeophtheirus</taxon>
    </lineage>
</organism>
<keyword evidence="10 12" id="KW-0968">Cytoplasmic vesicle</keyword>
<dbReference type="EMBL" id="BT121501">
    <property type="protein sequence ID" value="ADD38431.1"/>
    <property type="molecule type" value="mRNA"/>
</dbReference>
<dbReference type="GO" id="GO:0006886">
    <property type="term" value="P:intracellular protein transport"/>
    <property type="evidence" value="ECO:0007669"/>
    <property type="project" value="TreeGrafter"/>
</dbReference>
<dbReference type="InterPro" id="IPR011012">
    <property type="entry name" value="Longin-like_dom_sf"/>
</dbReference>
<dbReference type="CDD" id="cd14829">
    <property type="entry name" value="Zeta-COP"/>
    <property type="match status" value="1"/>
</dbReference>
<dbReference type="InterPro" id="IPR039652">
    <property type="entry name" value="Coatomer_zeta"/>
</dbReference>
<keyword evidence="9 12" id="KW-0472">Membrane</keyword>
<evidence type="ECO:0000256" key="10">
    <source>
        <dbReference type="ARBA" id="ARBA00023329"/>
    </source>
</evidence>
<keyword evidence="6 12" id="KW-0931">ER-Golgi transport</keyword>
<keyword evidence="4 12" id="KW-0813">Transport</keyword>
<evidence type="ECO:0000256" key="12">
    <source>
        <dbReference type="RuleBase" id="RU366053"/>
    </source>
</evidence>
<sequence>MDGQLLPPTLYSVKGVAILDNDGHRVLAKYYDGSTIKEQKTFEKSLFSKTAKSNSEILMLDGMTILYKSSVDLLFYVMGSCHENELLLMSVLNCLYDSVSQILRKNVEKKSVYENLDVIMLALDEIVDGGIILESDPNAVVSRVSLRSDDIPIGEQTVAQVQAKIGAKVAATTAVFQSAKDQFKWSLLK</sequence>